<comment type="caution">
    <text evidence="4">The sequence shown here is derived from an EMBL/GenBank/DDBJ whole genome shotgun (WGS) entry which is preliminary data.</text>
</comment>
<proteinExistence type="predicted"/>
<accession>A0ABW4WX75</accession>
<feature type="signal peptide" evidence="2">
    <location>
        <begin position="1"/>
        <end position="18"/>
    </location>
</feature>
<dbReference type="Gene3D" id="2.120.10.30">
    <property type="entry name" value="TolB, C-terminal domain"/>
    <property type="match status" value="1"/>
</dbReference>
<dbReference type="InterPro" id="IPR054539">
    <property type="entry name" value="Beta-prop_PDH"/>
</dbReference>
<name>A0ABW4WX75_9BACT</name>
<keyword evidence="2" id="KW-0732">Signal</keyword>
<evidence type="ECO:0000313" key="5">
    <source>
        <dbReference type="Proteomes" id="UP001597369"/>
    </source>
</evidence>
<dbReference type="EMBL" id="JBHUHV010000029">
    <property type="protein sequence ID" value="MFD2067323.1"/>
    <property type="molecule type" value="Genomic_DNA"/>
</dbReference>
<keyword evidence="5" id="KW-1185">Reference proteome</keyword>
<dbReference type="InterPro" id="IPR011041">
    <property type="entry name" value="Quinoprot_gluc/sorb_DH_b-prop"/>
</dbReference>
<protein>
    <submittedName>
        <fullName evidence="4">PQQ-dependent sugar dehydrogenase</fullName>
    </submittedName>
</protein>
<organism evidence="4 5">
    <name type="scientific">Pontibacter silvestris</name>
    <dbReference type="NCBI Taxonomy" id="2305183"/>
    <lineage>
        <taxon>Bacteria</taxon>
        <taxon>Pseudomonadati</taxon>
        <taxon>Bacteroidota</taxon>
        <taxon>Cytophagia</taxon>
        <taxon>Cytophagales</taxon>
        <taxon>Hymenobacteraceae</taxon>
        <taxon>Pontibacter</taxon>
    </lineage>
</organism>
<dbReference type="Proteomes" id="UP001597369">
    <property type="component" value="Unassembled WGS sequence"/>
</dbReference>
<evidence type="ECO:0000259" key="3">
    <source>
        <dbReference type="Pfam" id="PF22807"/>
    </source>
</evidence>
<gene>
    <name evidence="4" type="ORF">ACFSKU_10555</name>
</gene>
<feature type="compositionally biased region" description="Polar residues" evidence="1">
    <location>
        <begin position="36"/>
        <end position="45"/>
    </location>
</feature>
<evidence type="ECO:0000256" key="1">
    <source>
        <dbReference type="SAM" id="MobiDB-lite"/>
    </source>
</evidence>
<evidence type="ECO:0000256" key="2">
    <source>
        <dbReference type="SAM" id="SignalP"/>
    </source>
</evidence>
<feature type="compositionally biased region" description="Low complexity" evidence="1">
    <location>
        <begin position="22"/>
        <end position="31"/>
    </location>
</feature>
<dbReference type="PANTHER" id="PTHR33546:SF1">
    <property type="entry name" value="LARGE, MULTIFUNCTIONAL SECRETED PROTEIN"/>
    <property type="match status" value="1"/>
</dbReference>
<sequence length="402" mass="44220">MKKPLNVVLSFFTLVAVSVGCSSESSNNNNEDVTKTGPTETEQATDDTAISLPTGPIDKDLERIKMPEGFRIDYYAKDVENARSMALSPSGILFVGTRSNDKVFAVVDKNRDGKADEVVEVASGLTSPNGVAIKDGDLYVAEISRVIKFANIEQTFRNKPQPEVVNDKFPTDAHHGWKYIAFGPDGKLYVPVGAPCNICKPEKPIYAAITRMNADGSGLEVYAEGVRNSVGLTWHPETKELYFTDNGRDMLGDNQPADELNRATQKGQHFGYPYCHAGTISDPEFGNERNCNEFVKPVTTLSPHGASLGLKFYTGNMFPQEYKNKIFIAEHGSWNRSEKIGYRIALVTLDGNGGATYEGFAEGWLQGQEDWGRPADVLVMPDGSMLVSDDKNNAIYRITYSK</sequence>
<dbReference type="InterPro" id="IPR011042">
    <property type="entry name" value="6-blade_b-propeller_TolB-like"/>
</dbReference>
<dbReference type="PANTHER" id="PTHR33546">
    <property type="entry name" value="LARGE, MULTIFUNCTIONAL SECRETED PROTEIN-RELATED"/>
    <property type="match status" value="1"/>
</dbReference>
<feature type="domain" description="Pyrroloquinoline quinone-dependent pyranose dehydrogenase beta-propeller" evidence="3">
    <location>
        <begin position="65"/>
        <end position="354"/>
    </location>
</feature>
<feature type="chain" id="PRO_5045182901" evidence="2">
    <location>
        <begin position="19"/>
        <end position="402"/>
    </location>
</feature>
<dbReference type="RefSeq" id="WP_229960794.1">
    <property type="nucleotide sequence ID" value="NZ_JAJJWI010000009.1"/>
</dbReference>
<dbReference type="SUPFAM" id="SSF50952">
    <property type="entry name" value="Soluble quinoprotein glucose dehydrogenase"/>
    <property type="match status" value="1"/>
</dbReference>
<feature type="region of interest" description="Disordered" evidence="1">
    <location>
        <begin position="21"/>
        <end position="45"/>
    </location>
</feature>
<reference evidence="5" key="1">
    <citation type="journal article" date="2019" name="Int. J. Syst. Evol. Microbiol.">
        <title>The Global Catalogue of Microorganisms (GCM) 10K type strain sequencing project: providing services to taxonomists for standard genome sequencing and annotation.</title>
        <authorList>
            <consortium name="The Broad Institute Genomics Platform"/>
            <consortium name="The Broad Institute Genome Sequencing Center for Infectious Disease"/>
            <person name="Wu L."/>
            <person name="Ma J."/>
        </authorList>
    </citation>
    <scope>NUCLEOTIDE SEQUENCE [LARGE SCALE GENOMIC DNA]</scope>
    <source>
        <strain evidence="5">JCM 16545</strain>
    </source>
</reference>
<dbReference type="Pfam" id="PF22807">
    <property type="entry name" value="TrAA12"/>
    <property type="match status" value="1"/>
</dbReference>
<dbReference type="PROSITE" id="PS51257">
    <property type="entry name" value="PROKAR_LIPOPROTEIN"/>
    <property type="match status" value="1"/>
</dbReference>
<evidence type="ECO:0000313" key="4">
    <source>
        <dbReference type="EMBL" id="MFD2067323.1"/>
    </source>
</evidence>